<feature type="transmembrane region" description="Helical" evidence="2">
    <location>
        <begin position="6"/>
        <end position="26"/>
    </location>
</feature>
<keyword evidence="2" id="KW-1133">Transmembrane helix</keyword>
<proteinExistence type="predicted"/>
<evidence type="ECO:0000313" key="4">
    <source>
        <dbReference type="Proteomes" id="UP001433638"/>
    </source>
</evidence>
<reference evidence="3" key="1">
    <citation type="submission" date="2024-06" db="EMBL/GenBank/DDBJ databases">
        <title>Genome sequence of Vogesella sp. MAHUQ-64.</title>
        <authorList>
            <person name="Huq M.A."/>
        </authorList>
    </citation>
    <scope>NUCLEOTIDE SEQUENCE</scope>
    <source>
        <strain evidence="3">MAHUQ-64</strain>
    </source>
</reference>
<keyword evidence="4" id="KW-1185">Reference proteome</keyword>
<sequence length="64" mass="7068">MDLLHSTWFWVLLIIGPIVTVVGTLARLSKKQGPIKLPPGVIPGTYATDKQDDDEDDDRPAKQP</sequence>
<accession>A0ABV1M6V8</accession>
<dbReference type="EMBL" id="JBEFLD010000008">
    <property type="protein sequence ID" value="MEQ6291953.1"/>
    <property type="molecule type" value="Genomic_DNA"/>
</dbReference>
<evidence type="ECO:0000313" key="3">
    <source>
        <dbReference type="EMBL" id="MEQ6291953.1"/>
    </source>
</evidence>
<keyword evidence="2" id="KW-0812">Transmembrane</keyword>
<name>A0ABV1M6V8_9NEIS</name>
<keyword evidence="2" id="KW-0472">Membrane</keyword>
<dbReference type="RefSeq" id="WP_349589531.1">
    <property type="nucleotide sequence ID" value="NZ_JBEFLD010000008.1"/>
</dbReference>
<protein>
    <submittedName>
        <fullName evidence="3">Uncharacterized protein</fullName>
    </submittedName>
</protein>
<evidence type="ECO:0000256" key="1">
    <source>
        <dbReference type="SAM" id="MobiDB-lite"/>
    </source>
</evidence>
<dbReference type="Proteomes" id="UP001433638">
    <property type="component" value="Unassembled WGS sequence"/>
</dbReference>
<organism evidence="3 4">
    <name type="scientific">Vogesella oryzagri</name>
    <dbReference type="NCBI Taxonomy" id="3160864"/>
    <lineage>
        <taxon>Bacteria</taxon>
        <taxon>Pseudomonadati</taxon>
        <taxon>Pseudomonadota</taxon>
        <taxon>Betaproteobacteria</taxon>
        <taxon>Neisseriales</taxon>
        <taxon>Chromobacteriaceae</taxon>
        <taxon>Vogesella</taxon>
    </lineage>
</organism>
<feature type="region of interest" description="Disordered" evidence="1">
    <location>
        <begin position="39"/>
        <end position="64"/>
    </location>
</feature>
<comment type="caution">
    <text evidence="3">The sequence shown here is derived from an EMBL/GenBank/DDBJ whole genome shotgun (WGS) entry which is preliminary data.</text>
</comment>
<gene>
    <name evidence="3" type="ORF">ABNW52_15150</name>
</gene>
<evidence type="ECO:0000256" key="2">
    <source>
        <dbReference type="SAM" id="Phobius"/>
    </source>
</evidence>